<evidence type="ECO:0000313" key="3">
    <source>
        <dbReference type="Proteomes" id="UP000799118"/>
    </source>
</evidence>
<dbReference type="OrthoDB" id="5597211at2759"/>
<gene>
    <name evidence="2" type="ORF">BT96DRAFT_976095</name>
</gene>
<feature type="compositionally biased region" description="Basic and acidic residues" evidence="1">
    <location>
        <begin position="176"/>
        <end position="193"/>
    </location>
</feature>
<dbReference type="EMBL" id="ML769474">
    <property type="protein sequence ID" value="KAE9399025.1"/>
    <property type="molecule type" value="Genomic_DNA"/>
</dbReference>
<evidence type="ECO:0000313" key="2">
    <source>
        <dbReference type="EMBL" id="KAE9399025.1"/>
    </source>
</evidence>
<name>A0A6A4HQG8_9AGAR</name>
<dbReference type="Proteomes" id="UP000799118">
    <property type="component" value="Unassembled WGS sequence"/>
</dbReference>
<organism evidence="2 3">
    <name type="scientific">Gymnopus androsaceus JB14</name>
    <dbReference type="NCBI Taxonomy" id="1447944"/>
    <lineage>
        <taxon>Eukaryota</taxon>
        <taxon>Fungi</taxon>
        <taxon>Dikarya</taxon>
        <taxon>Basidiomycota</taxon>
        <taxon>Agaricomycotina</taxon>
        <taxon>Agaricomycetes</taxon>
        <taxon>Agaricomycetidae</taxon>
        <taxon>Agaricales</taxon>
        <taxon>Marasmiineae</taxon>
        <taxon>Omphalotaceae</taxon>
        <taxon>Gymnopus</taxon>
    </lineage>
</organism>
<feature type="region of interest" description="Disordered" evidence="1">
    <location>
        <begin position="173"/>
        <end position="193"/>
    </location>
</feature>
<accession>A0A6A4HQG8</accession>
<feature type="region of interest" description="Disordered" evidence="1">
    <location>
        <begin position="1"/>
        <end position="30"/>
    </location>
</feature>
<protein>
    <submittedName>
        <fullName evidence="2">Uncharacterized protein</fullName>
    </submittedName>
</protein>
<keyword evidence="3" id="KW-1185">Reference proteome</keyword>
<feature type="compositionally biased region" description="Polar residues" evidence="1">
    <location>
        <begin position="1"/>
        <end position="15"/>
    </location>
</feature>
<proteinExistence type="predicted"/>
<sequence>MMQTSLRQYASTSSRVLKRHSSTKSAAPHALSPEKMRALISLYHQSDTFITPENLSERIDKAFTGGARESALVTPAQQPGVDTLNTFYRQTKMAPKFSEWDREKRYFGVPQVNEDGTWSGPTYSKREWKVIEALYGVDASGKFEPMPGLEALEEGEDGEIGLPPAELVMENLEDEESHHRDELVGIQERNHSS</sequence>
<reference evidence="2" key="1">
    <citation type="journal article" date="2019" name="Environ. Microbiol.">
        <title>Fungal ecological strategies reflected in gene transcription - a case study of two litter decomposers.</title>
        <authorList>
            <person name="Barbi F."/>
            <person name="Kohler A."/>
            <person name="Barry K."/>
            <person name="Baskaran P."/>
            <person name="Daum C."/>
            <person name="Fauchery L."/>
            <person name="Ihrmark K."/>
            <person name="Kuo A."/>
            <person name="LaButti K."/>
            <person name="Lipzen A."/>
            <person name="Morin E."/>
            <person name="Grigoriev I.V."/>
            <person name="Henrissat B."/>
            <person name="Lindahl B."/>
            <person name="Martin F."/>
        </authorList>
    </citation>
    <scope>NUCLEOTIDE SEQUENCE</scope>
    <source>
        <strain evidence="2">JB14</strain>
    </source>
</reference>
<evidence type="ECO:0000256" key="1">
    <source>
        <dbReference type="SAM" id="MobiDB-lite"/>
    </source>
</evidence>
<dbReference type="AlphaFoldDB" id="A0A6A4HQG8"/>